<dbReference type="Proteomes" id="UP001439875">
    <property type="component" value="Unassembled WGS sequence"/>
</dbReference>
<dbReference type="EMBL" id="JBBMEW010000028">
    <property type="protein sequence ID" value="MEQ2529110.1"/>
    <property type="molecule type" value="Genomic_DNA"/>
</dbReference>
<keyword evidence="2" id="KW-1185">Reference proteome</keyword>
<protein>
    <submittedName>
        <fullName evidence="1">Uncharacterized protein</fullName>
    </submittedName>
</protein>
<accession>A0ACC6SGD9</accession>
<evidence type="ECO:0000313" key="1">
    <source>
        <dbReference type="EMBL" id="MEQ2529110.1"/>
    </source>
</evidence>
<proteinExistence type="predicted"/>
<gene>
    <name evidence="1" type="ORF">WMO40_20765</name>
</gene>
<evidence type="ECO:0000313" key="2">
    <source>
        <dbReference type="Proteomes" id="UP001439875"/>
    </source>
</evidence>
<name>A0ACC6SGD9_9BACI</name>
<reference evidence="1" key="1">
    <citation type="submission" date="2024-03" db="EMBL/GenBank/DDBJ databases">
        <title>Human intestinal bacterial collection.</title>
        <authorList>
            <person name="Pauvert C."/>
            <person name="Hitch T.C.A."/>
            <person name="Clavel T."/>
        </authorList>
    </citation>
    <scope>NUCLEOTIDE SEQUENCE</scope>
    <source>
        <strain evidence="1">CLA-AA-H227</strain>
    </source>
</reference>
<organism evidence="1 2">
    <name type="scientific">Robertmurraya yapensis</name>
    <name type="common">ex Hitch et al 2024</name>
    <dbReference type="NCBI Taxonomy" id="3133160"/>
    <lineage>
        <taxon>Bacteria</taxon>
        <taxon>Bacillati</taxon>
        <taxon>Bacillota</taxon>
        <taxon>Bacilli</taxon>
        <taxon>Bacillales</taxon>
        <taxon>Bacillaceae</taxon>
        <taxon>Robertmurraya</taxon>
    </lineage>
</organism>
<sequence>MNQNNKIVELKNRAQPVRVRDQQEIFAERRKKRKTKIEEVKQLFKKR</sequence>
<comment type="caution">
    <text evidence="1">The sequence shown here is derived from an EMBL/GenBank/DDBJ whole genome shotgun (WGS) entry which is preliminary data.</text>
</comment>